<dbReference type="SUPFAM" id="SSF52266">
    <property type="entry name" value="SGNH hydrolase"/>
    <property type="match status" value="1"/>
</dbReference>
<dbReference type="AlphaFoldDB" id="A0A9Q1AZS4"/>
<dbReference type="EMBL" id="JAPFRF010000008">
    <property type="protein sequence ID" value="KAJ7324599.1"/>
    <property type="molecule type" value="Genomic_DNA"/>
</dbReference>
<organism evidence="6 7">
    <name type="scientific">Phrynocephalus forsythii</name>
    <dbReference type="NCBI Taxonomy" id="171643"/>
    <lineage>
        <taxon>Eukaryota</taxon>
        <taxon>Metazoa</taxon>
        <taxon>Chordata</taxon>
        <taxon>Craniata</taxon>
        <taxon>Vertebrata</taxon>
        <taxon>Euteleostomi</taxon>
        <taxon>Lepidosauria</taxon>
        <taxon>Squamata</taxon>
        <taxon>Bifurcata</taxon>
        <taxon>Unidentata</taxon>
        <taxon>Episquamata</taxon>
        <taxon>Toxicofera</taxon>
        <taxon>Iguania</taxon>
        <taxon>Acrodonta</taxon>
        <taxon>Agamidae</taxon>
        <taxon>Agaminae</taxon>
        <taxon>Phrynocephalus</taxon>
    </lineage>
</organism>
<keyword evidence="7" id="KW-1185">Reference proteome</keyword>
<dbReference type="OrthoDB" id="9909727at2759"/>
<dbReference type="EC" id="3.1.1.47" evidence="1"/>
<comment type="caution">
    <text evidence="6">The sequence shown here is derived from an EMBL/GenBank/DDBJ whole genome shotgun (WGS) entry which is preliminary data.</text>
</comment>
<dbReference type="Proteomes" id="UP001142489">
    <property type="component" value="Unassembled WGS sequence"/>
</dbReference>
<protein>
    <recommendedName>
        <fullName evidence="1">1-alkyl-2-acetylglycerophosphocholine esterase</fullName>
        <ecNumber evidence="1">3.1.1.47</ecNumber>
    </recommendedName>
</protein>
<comment type="catalytic activity">
    <reaction evidence="3">
        <text>1-O-hexadecyl-2-acetyl-sn-glycero-3-phosphate + H2O = 1-O-hexadecyl-sn-glycero-3-phosphate + acetate + H(+)</text>
        <dbReference type="Rhea" id="RHEA:41704"/>
        <dbReference type="ChEBI" id="CHEBI:15377"/>
        <dbReference type="ChEBI" id="CHEBI:15378"/>
        <dbReference type="ChEBI" id="CHEBI:30089"/>
        <dbReference type="ChEBI" id="CHEBI:77580"/>
        <dbReference type="ChEBI" id="CHEBI:78385"/>
    </reaction>
    <physiologicalReaction direction="left-to-right" evidence="3">
        <dbReference type="Rhea" id="RHEA:41705"/>
    </physiologicalReaction>
</comment>
<comment type="catalytic activity">
    <reaction evidence="4">
        <text>a 1-O-alkyl-2-acetyl-sn-glycero-3-phosphocholine + H2O = a 1-O-alkyl-sn-glycero-3-phosphocholine + acetate + H(+)</text>
        <dbReference type="Rhea" id="RHEA:17777"/>
        <dbReference type="ChEBI" id="CHEBI:15377"/>
        <dbReference type="ChEBI" id="CHEBI:15378"/>
        <dbReference type="ChEBI" id="CHEBI:30089"/>
        <dbReference type="ChEBI" id="CHEBI:30909"/>
        <dbReference type="ChEBI" id="CHEBI:36707"/>
        <dbReference type="EC" id="3.1.1.47"/>
    </reaction>
    <physiologicalReaction direction="left-to-right" evidence="4">
        <dbReference type="Rhea" id="RHEA:17778"/>
    </physiologicalReaction>
</comment>
<feature type="domain" description="SGNH hydrolase-type esterase" evidence="5">
    <location>
        <begin position="8"/>
        <end position="128"/>
    </location>
</feature>
<dbReference type="InterPro" id="IPR013830">
    <property type="entry name" value="SGNH_hydro"/>
</dbReference>
<evidence type="ECO:0000256" key="2">
    <source>
        <dbReference type="ARBA" id="ARBA00023721"/>
    </source>
</evidence>
<evidence type="ECO:0000313" key="6">
    <source>
        <dbReference type="EMBL" id="KAJ7324599.1"/>
    </source>
</evidence>
<evidence type="ECO:0000256" key="1">
    <source>
        <dbReference type="ARBA" id="ARBA00013201"/>
    </source>
</evidence>
<accession>A0A9Q1AZS4</accession>
<evidence type="ECO:0000256" key="4">
    <source>
        <dbReference type="ARBA" id="ARBA00048078"/>
    </source>
</evidence>
<dbReference type="Pfam" id="PF13472">
    <property type="entry name" value="Lipase_GDSL_2"/>
    <property type="match status" value="1"/>
</dbReference>
<evidence type="ECO:0000313" key="7">
    <source>
        <dbReference type="Proteomes" id="UP001142489"/>
    </source>
</evidence>
<gene>
    <name evidence="6" type="ORF">JRQ81_017619</name>
</gene>
<reference evidence="6" key="1">
    <citation type="journal article" date="2023" name="DNA Res.">
        <title>Chromosome-level genome assembly of Phrynocephalus forsythii using third-generation DNA sequencing and Hi-C analysis.</title>
        <authorList>
            <person name="Qi Y."/>
            <person name="Zhao W."/>
            <person name="Zhao Y."/>
            <person name="Niu C."/>
            <person name="Cao S."/>
            <person name="Zhang Y."/>
        </authorList>
    </citation>
    <scope>NUCLEOTIDE SEQUENCE</scope>
    <source>
        <tissue evidence="6">Muscle</tissue>
    </source>
</reference>
<comment type="catalytic activity">
    <reaction evidence="2">
        <text>1-O-hexadecyl-2-acetyl-sn-glycero-3-phosphocholine + H2O = 1-O-hexadecyl-sn-glycero-3-phosphocholine + acetate + H(+)</text>
        <dbReference type="Rhea" id="RHEA:40479"/>
        <dbReference type="ChEBI" id="CHEBI:15377"/>
        <dbReference type="ChEBI" id="CHEBI:15378"/>
        <dbReference type="ChEBI" id="CHEBI:30089"/>
        <dbReference type="ChEBI" id="CHEBI:44811"/>
        <dbReference type="ChEBI" id="CHEBI:64496"/>
    </reaction>
    <physiologicalReaction direction="left-to-right" evidence="2">
        <dbReference type="Rhea" id="RHEA:40480"/>
    </physiologicalReaction>
</comment>
<evidence type="ECO:0000259" key="5">
    <source>
        <dbReference type="Pfam" id="PF13472"/>
    </source>
</evidence>
<proteinExistence type="predicted"/>
<dbReference type="Gene3D" id="3.40.50.1110">
    <property type="entry name" value="SGNH hydrolase"/>
    <property type="match status" value="1"/>
</dbReference>
<dbReference type="InterPro" id="IPR036514">
    <property type="entry name" value="SGNH_hydro_sf"/>
</dbReference>
<dbReference type="GO" id="GO:0003847">
    <property type="term" value="F:1-alkyl-2-acetylglycerophosphocholine esterase activity"/>
    <property type="evidence" value="ECO:0007669"/>
    <property type="project" value="UniProtKB-EC"/>
</dbReference>
<name>A0A9Q1AZS4_9SAUR</name>
<evidence type="ECO:0000256" key="3">
    <source>
        <dbReference type="ARBA" id="ARBA00035804"/>
    </source>
</evidence>
<sequence>MRWREFLGVAMAAARSVPPDFLMIHLGGNDLTKQTGKSLILEILRDLATWKAQFPDCRVLWSTLIPRQTWWADCDPQKLNRSRKGVNQEVCRAVCREFGAVLGHPEFNVRRTELYRPDGVHLTDVGTELFLRDLRRGLAAELEACGWPGP</sequence>